<dbReference type="Gene3D" id="3.10.450.50">
    <property type="match status" value="1"/>
</dbReference>
<dbReference type="EMBL" id="QPII01000012">
    <property type="protein sequence ID" value="RCV88029.1"/>
    <property type="molecule type" value="Genomic_DNA"/>
</dbReference>
<dbReference type="InterPro" id="IPR032710">
    <property type="entry name" value="NTF2-like_dom_sf"/>
</dbReference>
<dbReference type="OrthoDB" id="8635217at2"/>
<reference evidence="4 5" key="1">
    <citation type="submission" date="2018-07" db="EMBL/GenBank/DDBJ databases">
        <title>Halomonas montanilacus sp. nov., isolated from Lake Pengyan on Tibetan Plateau.</title>
        <authorList>
            <person name="Lu H."/>
            <person name="Xing P."/>
            <person name="Wu Q."/>
        </authorList>
    </citation>
    <scope>NUCLEOTIDE SEQUENCE [LARGE SCALE GENOMIC DNA]</scope>
    <source>
        <strain evidence="4 5">PYC7W</strain>
    </source>
</reference>
<sequence>MPVVQVSLIQGYSSALKQQLCERLTEAVSASIAADPDAITIFLHEVTADGYMRGGRSRQPGSARAVPEEPLQTAPESLVRDFLAAMEARELERASSLLADDFVMRFPGSPPMTRLTELVEWARGRYRHVGKRIHALDCCDKGDYTVVVCHGELHGEWPDGTPFDGVRFIDRFELRDGKLARQEVWNDLALASP</sequence>
<dbReference type="Gene3D" id="3.30.429.10">
    <property type="entry name" value="Macrophage Migration Inhibitory Factor"/>
    <property type="match status" value="1"/>
</dbReference>
<feature type="domain" description="4-oxalocrotonate tautomerase-like" evidence="2">
    <location>
        <begin position="2"/>
        <end position="57"/>
    </location>
</feature>
<organism evidence="4 5">
    <name type="scientific">Billgrantia montanilacus</name>
    <dbReference type="NCBI Taxonomy" id="2282305"/>
    <lineage>
        <taxon>Bacteria</taxon>
        <taxon>Pseudomonadati</taxon>
        <taxon>Pseudomonadota</taxon>
        <taxon>Gammaproteobacteria</taxon>
        <taxon>Oceanospirillales</taxon>
        <taxon>Halomonadaceae</taxon>
        <taxon>Billgrantia</taxon>
    </lineage>
</organism>
<dbReference type="AlphaFoldDB" id="A0A368TTC3"/>
<dbReference type="RefSeq" id="WP_114479876.1">
    <property type="nucleotide sequence ID" value="NZ_QPII01000012.1"/>
</dbReference>
<dbReference type="Pfam" id="PF01361">
    <property type="entry name" value="Tautomerase"/>
    <property type="match status" value="1"/>
</dbReference>
<accession>A0A368TTC3</accession>
<keyword evidence="1" id="KW-0413">Isomerase</keyword>
<dbReference type="SUPFAM" id="SSF55331">
    <property type="entry name" value="Tautomerase/MIF"/>
    <property type="match status" value="1"/>
</dbReference>
<evidence type="ECO:0000259" key="2">
    <source>
        <dbReference type="Pfam" id="PF01361"/>
    </source>
</evidence>
<evidence type="ECO:0000259" key="3">
    <source>
        <dbReference type="Pfam" id="PF12680"/>
    </source>
</evidence>
<feature type="domain" description="SnoaL-like" evidence="3">
    <location>
        <begin position="79"/>
        <end position="181"/>
    </location>
</feature>
<protein>
    <submittedName>
        <fullName evidence="4">DUF4440 domain-containing protein</fullName>
    </submittedName>
</protein>
<dbReference type="Proteomes" id="UP000252405">
    <property type="component" value="Unassembled WGS sequence"/>
</dbReference>
<dbReference type="GO" id="GO:0016853">
    <property type="term" value="F:isomerase activity"/>
    <property type="evidence" value="ECO:0007669"/>
    <property type="project" value="UniProtKB-KW"/>
</dbReference>
<dbReference type="InterPro" id="IPR037401">
    <property type="entry name" value="SnoaL-like"/>
</dbReference>
<dbReference type="InterPro" id="IPR014347">
    <property type="entry name" value="Tautomerase/MIF_sf"/>
</dbReference>
<comment type="caution">
    <text evidence="4">The sequence shown here is derived from an EMBL/GenBank/DDBJ whole genome shotgun (WGS) entry which is preliminary data.</text>
</comment>
<dbReference type="Pfam" id="PF12680">
    <property type="entry name" value="SnoaL_2"/>
    <property type="match status" value="1"/>
</dbReference>
<gene>
    <name evidence="4" type="ORF">DU505_15405</name>
</gene>
<proteinExistence type="predicted"/>
<evidence type="ECO:0000256" key="1">
    <source>
        <dbReference type="ARBA" id="ARBA00023235"/>
    </source>
</evidence>
<name>A0A368TTC3_9GAMM</name>
<evidence type="ECO:0000313" key="4">
    <source>
        <dbReference type="EMBL" id="RCV88029.1"/>
    </source>
</evidence>
<dbReference type="SUPFAM" id="SSF54427">
    <property type="entry name" value="NTF2-like"/>
    <property type="match status" value="1"/>
</dbReference>
<evidence type="ECO:0000313" key="5">
    <source>
        <dbReference type="Proteomes" id="UP000252405"/>
    </source>
</evidence>
<keyword evidence="5" id="KW-1185">Reference proteome</keyword>
<dbReference type="InterPro" id="IPR004370">
    <property type="entry name" value="4-OT-like_dom"/>
</dbReference>